<organism evidence="4 5">
    <name type="scientific">Lymnaea stagnalis</name>
    <name type="common">Great pond snail</name>
    <name type="synonym">Helix stagnalis</name>
    <dbReference type="NCBI Taxonomy" id="6523"/>
    <lineage>
        <taxon>Eukaryota</taxon>
        <taxon>Metazoa</taxon>
        <taxon>Spiralia</taxon>
        <taxon>Lophotrochozoa</taxon>
        <taxon>Mollusca</taxon>
        <taxon>Gastropoda</taxon>
        <taxon>Heterobranchia</taxon>
        <taxon>Euthyneura</taxon>
        <taxon>Panpulmonata</taxon>
        <taxon>Hygrophila</taxon>
        <taxon>Lymnaeoidea</taxon>
        <taxon>Lymnaeidae</taxon>
        <taxon>Lymnaea</taxon>
    </lineage>
</organism>
<comment type="similarity">
    <text evidence="1">Belongs to the HOATZ family.</text>
</comment>
<keyword evidence="5" id="KW-1185">Reference proteome</keyword>
<gene>
    <name evidence="4" type="ORF">GSLYS_00015915001</name>
</gene>
<dbReference type="PANTHER" id="PTHR47231">
    <property type="entry name" value="UPF0722 PROTEIN C11ORF88"/>
    <property type="match status" value="1"/>
</dbReference>
<dbReference type="InterPro" id="IPR040681">
    <property type="entry name" value="HOATZ-like"/>
</dbReference>
<evidence type="ECO:0000256" key="2">
    <source>
        <dbReference type="ARBA" id="ARBA00023657"/>
    </source>
</evidence>
<reference evidence="4 5" key="1">
    <citation type="submission" date="2024-04" db="EMBL/GenBank/DDBJ databases">
        <authorList>
            <consortium name="Genoscope - CEA"/>
            <person name="William W."/>
        </authorList>
    </citation>
    <scope>NUCLEOTIDE SEQUENCE [LARGE SCALE GENOMIC DNA]</scope>
</reference>
<dbReference type="Proteomes" id="UP001497497">
    <property type="component" value="Unassembled WGS sequence"/>
</dbReference>
<keyword evidence="3" id="KW-0175">Coiled coil</keyword>
<proteinExistence type="inferred from homology"/>
<accession>A0AAV2I753</accession>
<dbReference type="EMBL" id="CAXITT010000480">
    <property type="protein sequence ID" value="CAL1542321.1"/>
    <property type="molecule type" value="Genomic_DNA"/>
</dbReference>
<comment type="caution">
    <text evidence="4">The sequence shown here is derived from an EMBL/GenBank/DDBJ whole genome shotgun (WGS) entry which is preliminary data.</text>
</comment>
<evidence type="ECO:0000256" key="1">
    <source>
        <dbReference type="ARBA" id="ARBA00023451"/>
    </source>
</evidence>
<evidence type="ECO:0000313" key="5">
    <source>
        <dbReference type="Proteomes" id="UP001497497"/>
    </source>
</evidence>
<evidence type="ECO:0000313" key="4">
    <source>
        <dbReference type="EMBL" id="CAL1542321.1"/>
    </source>
</evidence>
<feature type="coiled-coil region" evidence="3">
    <location>
        <begin position="152"/>
        <end position="179"/>
    </location>
</feature>
<protein>
    <recommendedName>
        <fullName evidence="2">Cilia- and flagella-associated protein HOATZ</fullName>
    </recommendedName>
</protein>
<dbReference type="Pfam" id="PF17664">
    <property type="entry name" value="HOATZ-like"/>
    <property type="match status" value="1"/>
</dbReference>
<evidence type="ECO:0000256" key="3">
    <source>
        <dbReference type="SAM" id="Coils"/>
    </source>
</evidence>
<sequence length="223" mass="26150">MAVRLLDLSKQPERCTFNQSTQEEMNYGETFWHSLRLQPPMESRLVSSDIKQRLGTKKLTPKSSIDSTQKTVEQDDKIKMFFTRVYAMDQLAQYNRLCALAEARIKERNVMLKRKEERLKKEAIRNTAAPKPKEPARKTDQENRKIGEAYSIKDLIKDLDEFDEKVGKLEAERKEKRDKLVDIYCSSDFKKKETENVVISELFQKSSIRPTTLLPLQFKENLL</sequence>
<dbReference type="AlphaFoldDB" id="A0AAV2I753"/>
<dbReference type="PANTHER" id="PTHR47231:SF1">
    <property type="entry name" value="CILIA- AND FLAGELLA-ASSOCIATED PROTEIN HOATZ"/>
    <property type="match status" value="1"/>
</dbReference>
<dbReference type="GO" id="GO:0060271">
    <property type="term" value="P:cilium assembly"/>
    <property type="evidence" value="ECO:0007669"/>
    <property type="project" value="InterPro"/>
</dbReference>
<name>A0AAV2I753_LYMST</name>